<dbReference type="EMBL" id="CP139779">
    <property type="protein sequence ID" value="WQB69290.1"/>
    <property type="molecule type" value="Genomic_DNA"/>
</dbReference>
<dbReference type="Proteomes" id="UP001324533">
    <property type="component" value="Chromosome"/>
</dbReference>
<dbReference type="InterPro" id="IPR021408">
    <property type="entry name" value="DUF3046"/>
</dbReference>
<reference evidence="1 2" key="1">
    <citation type="submission" date="2023-06" db="EMBL/GenBank/DDBJ databases">
        <title>Rock-solubilizing bacteria, Microbacterium invictum, promotes re-establishment of vegetation in rocky wasteland by accelerating rock bio-weathering and reshaping soil bacterial community.</title>
        <authorList>
            <person name="Liu C."/>
        </authorList>
    </citation>
    <scope>NUCLEOTIDE SEQUENCE [LARGE SCALE GENOMIC DNA]</scope>
    <source>
        <strain evidence="1 2">X-18</strain>
    </source>
</reference>
<dbReference type="Pfam" id="PF11248">
    <property type="entry name" value="DUF3046"/>
    <property type="match status" value="1"/>
</dbReference>
<evidence type="ECO:0000313" key="1">
    <source>
        <dbReference type="EMBL" id="WQB69290.1"/>
    </source>
</evidence>
<gene>
    <name evidence="1" type="ORF">T9R20_11310</name>
</gene>
<organism evidence="1 2">
    <name type="scientific">Microbacterium invictum</name>
    <dbReference type="NCBI Taxonomy" id="515415"/>
    <lineage>
        <taxon>Bacteria</taxon>
        <taxon>Bacillati</taxon>
        <taxon>Actinomycetota</taxon>
        <taxon>Actinomycetes</taxon>
        <taxon>Micrococcales</taxon>
        <taxon>Microbacteriaceae</taxon>
        <taxon>Microbacterium</taxon>
    </lineage>
</organism>
<sequence length="74" mass="8095">MRRSEFQRAVEAEFGPRGAALTADLVLSDLDGRTADEALAAGTAPREVWRALCLAADVPPERWYGVGRLEPRRG</sequence>
<evidence type="ECO:0000313" key="2">
    <source>
        <dbReference type="Proteomes" id="UP001324533"/>
    </source>
</evidence>
<name>A0ABZ0V9N3_9MICO</name>
<protein>
    <submittedName>
        <fullName evidence="1">DUF3046 domain-containing protein</fullName>
    </submittedName>
</protein>
<accession>A0ABZ0V9N3</accession>
<proteinExistence type="predicted"/>
<dbReference type="RefSeq" id="WP_322409409.1">
    <property type="nucleotide sequence ID" value="NZ_CP139779.1"/>
</dbReference>
<keyword evidence="2" id="KW-1185">Reference proteome</keyword>